<evidence type="ECO:0000259" key="1">
    <source>
        <dbReference type="Pfam" id="PF01593"/>
    </source>
</evidence>
<dbReference type="InterPro" id="IPR050464">
    <property type="entry name" value="Zeta_carotene_desat/Oxidored"/>
</dbReference>
<dbReference type="Pfam" id="PF01593">
    <property type="entry name" value="Amino_oxidase"/>
    <property type="match status" value="1"/>
</dbReference>
<dbReference type="Gene3D" id="1.10.405.20">
    <property type="match status" value="1"/>
</dbReference>
<dbReference type="InterPro" id="IPR002937">
    <property type="entry name" value="Amino_oxidase"/>
</dbReference>
<dbReference type="Gene3D" id="3.50.50.60">
    <property type="entry name" value="FAD/NAD(P)-binding domain"/>
    <property type="match status" value="1"/>
</dbReference>
<keyword evidence="3" id="KW-1185">Reference proteome</keyword>
<reference evidence="3" key="1">
    <citation type="journal article" date="2019" name="Int. J. Syst. Evol. Microbiol.">
        <title>The Global Catalogue of Microorganisms (GCM) 10K type strain sequencing project: providing services to taxonomists for standard genome sequencing and annotation.</title>
        <authorList>
            <consortium name="The Broad Institute Genomics Platform"/>
            <consortium name="The Broad Institute Genome Sequencing Center for Infectious Disease"/>
            <person name="Wu L."/>
            <person name="Ma J."/>
        </authorList>
    </citation>
    <scope>NUCLEOTIDE SEQUENCE [LARGE SCALE GENOMIC DNA]</scope>
    <source>
        <strain evidence="3">NBRC 102520</strain>
    </source>
</reference>
<dbReference type="EMBL" id="BSOW01000044">
    <property type="protein sequence ID" value="GLR91251.1"/>
    <property type="molecule type" value="Genomic_DNA"/>
</dbReference>
<organism evidence="2 3">
    <name type="scientific">Bradyrhizobium iriomotense</name>
    <dbReference type="NCBI Taxonomy" id="441950"/>
    <lineage>
        <taxon>Bacteria</taxon>
        <taxon>Pseudomonadati</taxon>
        <taxon>Pseudomonadota</taxon>
        <taxon>Alphaproteobacteria</taxon>
        <taxon>Hyphomicrobiales</taxon>
        <taxon>Nitrobacteraceae</taxon>
        <taxon>Bradyrhizobium</taxon>
    </lineage>
</organism>
<dbReference type="InterPro" id="IPR036188">
    <property type="entry name" value="FAD/NAD-bd_sf"/>
</dbReference>
<name>A0ABQ6BF64_9BRAD</name>
<sequence>MRIAVIGTGIAGNAAAWTLSRRYPVTVYERELRAGGHSHTVTVDYGGTPIAVDTGFIVYNELNYPDLTAMFAHLGIETVESCMSFAVSADSGRFEWRGGGNDWWSTGAGLFAQPGNLLSPSYLRMLADIVKFNRQSVADYHAGRLAGLTLGDYFAQRHFSQRLLADYLAPMGAAIWSTPADEMLDFPAENFVAFFDNHRLLHHDRPVWRTVKDGCRRYVEKLTATYADIRLGCAVTAIERTAHGVIVHDSHGRHDSFDHVVIAAHSDQALAMLSDADADERHILGAIGYAPNTVYLHRDIRLMPKRKRAWASWNFLRWQREDTIANNVAVTYWMNRLQGIDRDKPLFVSLNPPFAPAPELTFGKHVCEHPQYNAEAFAAQKRLGEIQGRRHTWFCGAWTGYGFHEDGLRSGLRVAEALGVVAPWREVPVELAQAAE</sequence>
<dbReference type="RefSeq" id="WP_284274495.1">
    <property type="nucleotide sequence ID" value="NZ_BSOW01000044.1"/>
</dbReference>
<accession>A0ABQ6BF64</accession>
<dbReference type="Gene3D" id="3.30.70.1990">
    <property type="match status" value="1"/>
</dbReference>
<protein>
    <submittedName>
        <fullName evidence="2">NAD/FAD-binding protein</fullName>
    </submittedName>
</protein>
<dbReference type="PANTHER" id="PTHR42923">
    <property type="entry name" value="PROTOPORPHYRINOGEN OXIDASE"/>
    <property type="match status" value="1"/>
</dbReference>
<comment type="caution">
    <text evidence="2">The sequence shown here is derived from an EMBL/GenBank/DDBJ whole genome shotgun (WGS) entry which is preliminary data.</text>
</comment>
<evidence type="ECO:0000313" key="2">
    <source>
        <dbReference type="EMBL" id="GLR91251.1"/>
    </source>
</evidence>
<dbReference type="Proteomes" id="UP001156905">
    <property type="component" value="Unassembled WGS sequence"/>
</dbReference>
<gene>
    <name evidence="2" type="ORF">GCM10007857_79680</name>
</gene>
<dbReference type="PANTHER" id="PTHR42923:SF17">
    <property type="entry name" value="AMINE OXIDASE DOMAIN-CONTAINING PROTEIN"/>
    <property type="match status" value="1"/>
</dbReference>
<evidence type="ECO:0000313" key="3">
    <source>
        <dbReference type="Proteomes" id="UP001156905"/>
    </source>
</evidence>
<proteinExistence type="predicted"/>
<feature type="domain" description="Amine oxidase" evidence="1">
    <location>
        <begin position="10"/>
        <end position="274"/>
    </location>
</feature>
<dbReference type="SUPFAM" id="SSF51905">
    <property type="entry name" value="FAD/NAD(P)-binding domain"/>
    <property type="match status" value="1"/>
</dbReference>